<dbReference type="Gene3D" id="1.20.1280.50">
    <property type="match status" value="1"/>
</dbReference>
<dbReference type="EMBL" id="BJWL01000024">
    <property type="protein sequence ID" value="GFZ14961.1"/>
    <property type="molecule type" value="Genomic_DNA"/>
</dbReference>
<comment type="caution">
    <text evidence="4">The sequence shown here is derived from an EMBL/GenBank/DDBJ whole genome shotgun (WGS) entry which is preliminary data.</text>
</comment>
<protein>
    <recommendedName>
        <fullName evidence="6">F-box/RNI-like superfamily protein</fullName>
    </recommendedName>
</protein>
<dbReference type="InterPro" id="IPR055411">
    <property type="entry name" value="LRR_FXL15/At3g58940/PEG3-like"/>
</dbReference>
<dbReference type="Pfam" id="PF23622">
    <property type="entry name" value="LRR_At1g61320_AtMIF1"/>
    <property type="match status" value="1"/>
</dbReference>
<evidence type="ECO:0008006" key="6">
    <source>
        <dbReference type="Google" id="ProtNLM"/>
    </source>
</evidence>
<keyword evidence="5" id="KW-1185">Reference proteome</keyword>
<feature type="domain" description="F-box" evidence="1">
    <location>
        <begin position="4"/>
        <end position="43"/>
    </location>
</feature>
<dbReference type="InterPro" id="IPR036047">
    <property type="entry name" value="F-box-like_dom_sf"/>
</dbReference>
<sequence>MDRISQLPDSIVHGILTLLPPKEAARTSILSKAWNHMCSTNPFMAFDLSYLFNNDNHYMEEEDWLDRVDWCVQRRLQQNPNAHALKMSMAYYDLSSDLLSTRVARWVDIALLTSIEKLDLLVYKKTYSDNKFYLWPSVLISKSLRELRLRKCSLNGDFHVKLPQLQILSLEYVSIQDVQFFKNLSIGCPAIVDLEIHKCIWETRQRPSGQTLLQLKHLQLEMCLLHLKHLQLEMWSRSCSHSLEIKAPNLSTFWFHGQTCQCKPSEISLPDSVGLRTLELHGAKINNETFQKLMNRNPGLEVLELHNCVILSKFRISSQKLRKLVLVLCPNLSAVEIDATNLLSVTHYYCPMALNFMTTYSYHHRLKEVNIQFLLKTVDLRRLQNLRDFLMKSSHSEDFKLVVYLPNSEDMFIHEKLSDVLVSPLYHLKDLEPIILVTSMSYTKLLGHILDKRAKTVSVVCHNGKLFEFLYTNMEKETMRGRALCPFEIIWEISLDEFERFTSEQAQERIDTPGSHSCRHIQLFHTSQI</sequence>
<feature type="domain" description="F-box/LRR-repeat protein 15/At3g58940/PEG3-like LRR" evidence="3">
    <location>
        <begin position="273"/>
        <end position="345"/>
    </location>
</feature>
<name>A0A7J0GW48_9ERIC</name>
<organism evidence="4 5">
    <name type="scientific">Actinidia rufa</name>
    <dbReference type="NCBI Taxonomy" id="165716"/>
    <lineage>
        <taxon>Eukaryota</taxon>
        <taxon>Viridiplantae</taxon>
        <taxon>Streptophyta</taxon>
        <taxon>Embryophyta</taxon>
        <taxon>Tracheophyta</taxon>
        <taxon>Spermatophyta</taxon>
        <taxon>Magnoliopsida</taxon>
        <taxon>eudicotyledons</taxon>
        <taxon>Gunneridae</taxon>
        <taxon>Pentapetalae</taxon>
        <taxon>asterids</taxon>
        <taxon>Ericales</taxon>
        <taxon>Actinidiaceae</taxon>
        <taxon>Actinidia</taxon>
    </lineage>
</organism>
<reference evidence="4 5" key="1">
    <citation type="submission" date="2019-07" db="EMBL/GenBank/DDBJ databases">
        <title>De Novo Assembly of kiwifruit Actinidia rufa.</title>
        <authorList>
            <person name="Sugita-Konishi S."/>
            <person name="Sato K."/>
            <person name="Mori E."/>
            <person name="Abe Y."/>
            <person name="Kisaki G."/>
            <person name="Hamano K."/>
            <person name="Suezawa K."/>
            <person name="Otani M."/>
            <person name="Fukuda T."/>
            <person name="Manabe T."/>
            <person name="Gomi K."/>
            <person name="Tabuchi M."/>
            <person name="Akimitsu K."/>
            <person name="Kataoka I."/>
        </authorList>
    </citation>
    <scope>NUCLEOTIDE SEQUENCE [LARGE SCALE GENOMIC DNA]</scope>
    <source>
        <strain evidence="5">cv. Fuchu</strain>
    </source>
</reference>
<feature type="domain" description="At1g61320/AtMIF1 LRR" evidence="2">
    <location>
        <begin position="86"/>
        <end position="259"/>
    </location>
</feature>
<gene>
    <name evidence="4" type="ORF">Acr_24g0011510</name>
</gene>
<evidence type="ECO:0000259" key="3">
    <source>
        <dbReference type="Pfam" id="PF24758"/>
    </source>
</evidence>
<dbReference type="InterPro" id="IPR032675">
    <property type="entry name" value="LRR_dom_sf"/>
</dbReference>
<evidence type="ECO:0000313" key="5">
    <source>
        <dbReference type="Proteomes" id="UP000585474"/>
    </source>
</evidence>
<evidence type="ECO:0000259" key="1">
    <source>
        <dbReference type="Pfam" id="PF00646"/>
    </source>
</evidence>
<dbReference type="AlphaFoldDB" id="A0A7J0GW48"/>
<dbReference type="PANTHER" id="PTHR34145">
    <property type="entry name" value="OS02G0105600 PROTEIN"/>
    <property type="match status" value="1"/>
</dbReference>
<dbReference type="Pfam" id="PF00646">
    <property type="entry name" value="F-box"/>
    <property type="match status" value="1"/>
</dbReference>
<dbReference type="Pfam" id="PF24758">
    <property type="entry name" value="LRR_At5g56370"/>
    <property type="match status" value="1"/>
</dbReference>
<evidence type="ECO:0000313" key="4">
    <source>
        <dbReference type="EMBL" id="GFZ14961.1"/>
    </source>
</evidence>
<accession>A0A7J0GW48</accession>
<dbReference type="OrthoDB" id="1534647at2759"/>
<proteinExistence type="predicted"/>
<dbReference type="Gene3D" id="3.80.10.10">
    <property type="entry name" value="Ribonuclease Inhibitor"/>
    <property type="match status" value="1"/>
</dbReference>
<dbReference type="InterPro" id="IPR055357">
    <property type="entry name" value="LRR_At1g61320_AtMIF1"/>
</dbReference>
<dbReference type="InterPro" id="IPR053772">
    <property type="entry name" value="At1g61320/At1g61330-like"/>
</dbReference>
<dbReference type="SUPFAM" id="SSF52058">
    <property type="entry name" value="L domain-like"/>
    <property type="match status" value="1"/>
</dbReference>
<dbReference type="Proteomes" id="UP000585474">
    <property type="component" value="Unassembled WGS sequence"/>
</dbReference>
<dbReference type="InterPro" id="IPR001810">
    <property type="entry name" value="F-box_dom"/>
</dbReference>
<dbReference type="SUPFAM" id="SSF81383">
    <property type="entry name" value="F-box domain"/>
    <property type="match status" value="1"/>
</dbReference>
<evidence type="ECO:0000259" key="2">
    <source>
        <dbReference type="Pfam" id="PF23622"/>
    </source>
</evidence>